<accession>A0ABZ2UBV9</accession>
<evidence type="ECO:0000259" key="1">
    <source>
        <dbReference type="Pfam" id="PF02384"/>
    </source>
</evidence>
<dbReference type="SUPFAM" id="SSF53335">
    <property type="entry name" value="S-adenosyl-L-methionine-dependent methyltransferases"/>
    <property type="match status" value="1"/>
</dbReference>
<evidence type="ECO:0000313" key="3">
    <source>
        <dbReference type="Proteomes" id="UP001484199"/>
    </source>
</evidence>
<reference evidence="2" key="1">
    <citation type="submission" date="2024-03" db="EMBL/GenBank/DDBJ databases">
        <title>The Complete Genome of 'Candidatus Phytoplasma fraxini' AshY1 from the Ash Yellows Group.</title>
        <authorList>
            <person name="Boehm J.W."/>
            <person name="Huettel B."/>
            <person name="Schneider B."/>
            <person name="Kube M."/>
        </authorList>
    </citation>
    <scope>NUCLEOTIDE SEQUENCE [LARGE SCALE GENOMIC DNA]</scope>
    <source>
        <strain evidence="2">AshY1</strain>
    </source>
</reference>
<dbReference type="InterPro" id="IPR027417">
    <property type="entry name" value="P-loop_NTPase"/>
</dbReference>
<dbReference type="Gene3D" id="3.40.50.150">
    <property type="entry name" value="Vaccinia Virus protein VP39"/>
    <property type="match status" value="1"/>
</dbReference>
<dbReference type="InterPro" id="IPR029063">
    <property type="entry name" value="SAM-dependent_MTases_sf"/>
</dbReference>
<keyword evidence="3" id="KW-1185">Reference proteome</keyword>
<organism evidence="2 3">
    <name type="scientific">Ash yellows phytoplasma</name>
    <dbReference type="NCBI Taxonomy" id="35780"/>
    <lineage>
        <taxon>Bacteria</taxon>
        <taxon>Bacillati</taxon>
        <taxon>Mycoplasmatota</taxon>
        <taxon>Mollicutes</taxon>
        <taxon>Acholeplasmatales</taxon>
        <taxon>Acholeplasmataceae</taxon>
        <taxon>Candidatus Phytoplasma</taxon>
        <taxon>16SrVII (Ash yellows group)</taxon>
    </lineage>
</organism>
<gene>
    <name evidence="2" type="ORF">AshY1_03570</name>
</gene>
<feature type="domain" description="DNA methylase adenine-specific" evidence="1">
    <location>
        <begin position="251"/>
        <end position="323"/>
    </location>
</feature>
<proteinExistence type="predicted"/>
<dbReference type="Pfam" id="PF02384">
    <property type="entry name" value="N6_Mtase"/>
    <property type="match status" value="1"/>
</dbReference>
<evidence type="ECO:0000313" key="2">
    <source>
        <dbReference type="EMBL" id="WYY26470.1"/>
    </source>
</evidence>
<dbReference type="Proteomes" id="UP001484199">
    <property type="component" value="Chromosome"/>
</dbReference>
<name>A0ABZ2UBV9_ASHYP</name>
<dbReference type="EMBL" id="CP146843">
    <property type="protein sequence ID" value="WYY26470.1"/>
    <property type="molecule type" value="Genomic_DNA"/>
</dbReference>
<dbReference type="PRINTS" id="PR00507">
    <property type="entry name" value="N12N6MTFRASE"/>
</dbReference>
<protein>
    <recommendedName>
        <fullName evidence="1">DNA methylase adenine-specific domain-containing protein</fullName>
    </recommendedName>
</protein>
<dbReference type="Gene3D" id="3.40.50.300">
    <property type="entry name" value="P-loop containing nucleotide triphosphate hydrolases"/>
    <property type="match status" value="1"/>
</dbReference>
<dbReference type="InterPro" id="IPR003356">
    <property type="entry name" value="DNA_methylase_A-5"/>
</dbReference>
<sequence length="388" mass="45802">MPQCDTIVFFDYKQSYIEIIQTIGRALRKDLENAEKRVTIILPFDIEHSLNTGISLDNKDFFKLFATILSIDQRNNSYKRQTIIDQTTKDLPKINSSKTNNNKPSIDPCIQQEIEFCYKYINLECKKISRVSWKYVVLEIQKTLQKIQKRILTESKIKLFNDINKLFGIILNIYETPLEKEKTAEIIAQYLMFHPILKKIYVFEDELFVKKELDAKINALNLDSHIQATLDNTINFFTTTLGFQYQNLDDKEHIFNQIYNDVLKETNPTLTKDNGMYYTPEWLVKSLWDILIHVGRLDFQKEEYYIIDPACGTAPFISHVLRHHLSPSKIFQHQINKYYNDLLYISEINFISYMVGLFKIAIAAKKENFVKKCLLERYFKTRSSQESK</sequence>
<dbReference type="RefSeq" id="WP_341266374.1">
    <property type="nucleotide sequence ID" value="NZ_CP146843.1"/>
</dbReference>
<dbReference type="CDD" id="cd18785">
    <property type="entry name" value="SF2_C"/>
    <property type="match status" value="1"/>
</dbReference>